<evidence type="ECO:0000259" key="15">
    <source>
        <dbReference type="PROSITE" id="PS50022"/>
    </source>
</evidence>
<evidence type="ECO:0000256" key="2">
    <source>
        <dbReference type="ARBA" id="ARBA00010609"/>
    </source>
</evidence>
<dbReference type="GO" id="GO:0032991">
    <property type="term" value="C:protein-containing complex"/>
    <property type="evidence" value="ECO:0007669"/>
    <property type="project" value="UniProtKB-ARBA"/>
</dbReference>
<evidence type="ECO:0000256" key="13">
    <source>
        <dbReference type="SAM" id="MobiDB-lite"/>
    </source>
</evidence>
<proteinExistence type="inferred from homology"/>
<keyword evidence="17" id="KW-1185">Reference proteome</keyword>
<dbReference type="EMBL" id="JAOTOJ010000004">
    <property type="protein sequence ID" value="KAK9402309.1"/>
    <property type="molecule type" value="Genomic_DNA"/>
</dbReference>
<accession>A0AAW1BJR7</accession>
<keyword evidence="4" id="KW-0800">Toxin</keyword>
<evidence type="ECO:0000256" key="5">
    <source>
        <dbReference type="ARBA" id="ARBA00022723"/>
    </source>
</evidence>
<feature type="domain" description="F5/8 type C" evidence="15">
    <location>
        <begin position="1276"/>
        <end position="1394"/>
    </location>
</feature>
<feature type="disulfide bond" evidence="12">
    <location>
        <begin position="1120"/>
        <end position="1271"/>
    </location>
</feature>
<dbReference type="CDD" id="cd00057">
    <property type="entry name" value="FA58C"/>
    <property type="match status" value="2"/>
</dbReference>
<dbReference type="CDD" id="cd14454">
    <property type="entry name" value="CuRO_4_FV_like"/>
    <property type="match status" value="1"/>
</dbReference>
<dbReference type="CDD" id="cd14453">
    <property type="entry name" value="CuRO_2_FV_like"/>
    <property type="match status" value="1"/>
</dbReference>
<dbReference type="InterPro" id="IPR008979">
    <property type="entry name" value="Galactose-bd-like_sf"/>
</dbReference>
<dbReference type="Pfam" id="PF07731">
    <property type="entry name" value="Cu-oxidase_2"/>
    <property type="match status" value="1"/>
</dbReference>
<dbReference type="CDD" id="cd04226">
    <property type="entry name" value="CuRO_1_FV_like"/>
    <property type="match status" value="1"/>
</dbReference>
<dbReference type="FunFam" id="2.60.120.260:FF:000002">
    <property type="entry name" value="Coagulation factor VIII"/>
    <property type="match status" value="2"/>
</dbReference>
<name>A0AAW1BJR7_CROAD</name>
<keyword evidence="7" id="KW-0677">Repeat</keyword>
<feature type="region of interest" description="Disordered" evidence="13">
    <location>
        <begin position="739"/>
        <end position="758"/>
    </location>
</feature>
<evidence type="ECO:0000256" key="6">
    <source>
        <dbReference type="ARBA" id="ARBA00022729"/>
    </source>
</evidence>
<dbReference type="InterPro" id="IPR033138">
    <property type="entry name" value="Cu_oxidase_CS"/>
</dbReference>
<dbReference type="Pfam" id="PF07732">
    <property type="entry name" value="Cu-oxidase_3"/>
    <property type="match status" value="3"/>
</dbReference>
<feature type="disulfide bond" evidence="12">
    <location>
        <begin position="503"/>
        <end position="529"/>
    </location>
</feature>
<dbReference type="GO" id="GO:0005576">
    <property type="term" value="C:extracellular region"/>
    <property type="evidence" value="ECO:0007669"/>
    <property type="project" value="UniProtKB-SubCell"/>
</dbReference>
<evidence type="ECO:0000256" key="12">
    <source>
        <dbReference type="PIRSR" id="PIRSR000354-1"/>
    </source>
</evidence>
<feature type="disulfide bond" evidence="12">
    <location>
        <begin position="939"/>
        <end position="965"/>
    </location>
</feature>
<feature type="signal peptide" evidence="14">
    <location>
        <begin position="1"/>
        <end position="30"/>
    </location>
</feature>
<dbReference type="FunFam" id="2.60.40.420:FF:000028">
    <property type="entry name" value="Ceruloplasmin"/>
    <property type="match status" value="1"/>
</dbReference>
<keyword evidence="11" id="KW-0325">Glycoprotein</keyword>
<evidence type="ECO:0000313" key="17">
    <source>
        <dbReference type="Proteomes" id="UP001474421"/>
    </source>
</evidence>
<dbReference type="CDD" id="cd14450">
    <property type="entry name" value="CuRO_3_FV_like"/>
    <property type="match status" value="1"/>
</dbReference>
<evidence type="ECO:0000256" key="9">
    <source>
        <dbReference type="ARBA" id="ARBA00022866"/>
    </source>
</evidence>
<gene>
    <name evidence="16" type="ORF">NXF25_010665</name>
</gene>
<evidence type="ECO:0000256" key="1">
    <source>
        <dbReference type="ARBA" id="ARBA00004613"/>
    </source>
</evidence>
<dbReference type="SUPFAM" id="SSF49503">
    <property type="entry name" value="Cupredoxins"/>
    <property type="match status" value="6"/>
</dbReference>
<dbReference type="InterPro" id="IPR011706">
    <property type="entry name" value="Cu-oxidase_C"/>
</dbReference>
<dbReference type="InterPro" id="IPR024715">
    <property type="entry name" value="Factor_5/8-like"/>
</dbReference>
<dbReference type="InterPro" id="IPR050633">
    <property type="entry name" value="Neuropilin_MCO_CoagFactor"/>
</dbReference>
<feature type="chain" id="PRO_5043777249" evidence="14">
    <location>
        <begin position="31"/>
        <end position="1429"/>
    </location>
</feature>
<dbReference type="PANTHER" id="PTHR46806">
    <property type="entry name" value="F5/8 TYPE C DOMAIN-CONTAINING PROTEIN"/>
    <property type="match status" value="1"/>
</dbReference>
<dbReference type="InterPro" id="IPR008972">
    <property type="entry name" value="Cupredoxin"/>
</dbReference>
<dbReference type="Proteomes" id="UP001474421">
    <property type="component" value="Unassembled WGS sequence"/>
</dbReference>
<dbReference type="FunFam" id="2.60.40.420:FF:000068">
    <property type="entry name" value="coagulation factor V isoform X1"/>
    <property type="match status" value="1"/>
</dbReference>
<dbReference type="GO" id="GO:0090729">
    <property type="term" value="F:toxin activity"/>
    <property type="evidence" value="ECO:0007669"/>
    <property type="project" value="UniProtKB-KW"/>
</dbReference>
<comment type="similarity">
    <text evidence="2">Belongs to the multicopper oxidase family.</text>
</comment>
<keyword evidence="10 12" id="KW-1015">Disulfide bond</keyword>
<evidence type="ECO:0000256" key="10">
    <source>
        <dbReference type="ARBA" id="ARBA00023157"/>
    </source>
</evidence>
<dbReference type="GO" id="GO:0005507">
    <property type="term" value="F:copper ion binding"/>
    <property type="evidence" value="ECO:0007669"/>
    <property type="project" value="InterPro"/>
</dbReference>
<sequence length="1429" mass="162966">MRRYSVSPVPKCLLLMFLGWMGLKYCQVNAAQLREYRIGAQLEDWDYNFQPEGLSRLSESDLAFKKIVYREYEVDFKQEKPRDELSGLLGPTLRGEVGDILIIYFKNFATQPVNIHPQSAVYNKWSEGSSYSDGTSGMERLDDAVPPGQSFKYVWNITAEIGPKEADPPCLTYAYYSHVNMVRDFNSGLIGALLICKEGSLNANGTQKLFNREYVLMFAVFDESKNWYKKSSLQYTINGYANGTLPDVQACAYDHISWHLIGMSSGPEIFSVHFNGQTLEQNHYKVSTINLVGGASVTANMSVSRKGKWLISSLVAKHQQAGMHGYLNIKDCGNPDTLTRRLSFREQRMIKNWDYFIAAEEITWDYAPEIPSSIDRRYKAQYLDNFSNFIGKKYKKAVFRQYKDSSFSKPTYTTWPKERGILGPVIRAEVRDTINIVFKNLATRPYSIYVHGVSVSKDSEGAIYPSDSKENRTQGKAVQPGEVYTYKWTVLDTDEPTAKDSQCITKLYHSAVDMTRDIASGLIGPLLVCKRKALDSKGVQKKADVEQHAVFSVFDENKSWYLEDNIKKYCSNSSAVKRDDPKFYKSNVMYTLNGYASDRTDPLGFRQSETVEWHLISVGTMDEIVPVHLSGHTFLFKEKHQDILNLFPMSGESATVTMDNLGTWLLSSWGSREMSNGMRLRFLDANYDDGDEQEEEDNDDIVANVVNFGSSEVPVIEKKEKDQRSVVSDTETDDIAKEFGFFDGEDNQEESSKEQEEDYEEQLMIASMLGLRSFNGNSARNADDIAGRYLRTINRGNIRKYYIAAEEVLWDYSPFRKSTVRNRVTRTTFKKAIFRSYLDDTFQTPRTGGEYEEQLGLLGPLIRAEMDDVIQIQFRNKASRPYSLHAHGLLYEKSSEGRSYDDQSPEFFKKDDAIMPNGTYTYVWHVTKRSGPTDKKQICKSWAYYSGVYPEKDIHSGLIGPILICQKGTIDKYNRPIDIREFVLLFMVFDEERSWYFEKSDKRTRAEKLVGIQSRHTFPAINGISYQLQGLKMYKDENVHWHLLNMGGPKDIHVVHFHGQTFTEEGREDNQLGVLPLLPGSFTTIKMKPSKIGTWLLETEVGEYQERGMQALFTVIDKDCKLPMGLASGIIQDSQISASGHVGYWEPKLARLNKAGKYNAWSIIKKENEHPWIQVDLQRQVVITGVQTQGAMQLLKSLYTVEYFVTYSKDGQKWIAFKGKHPKTQMLFEGNSDGTKVKDNHIDPPIIARYIRLHPTKFYNRPTFRIELLGCEVEGCSMPLGMESGAIKNSEITASSYKKTWWSSWEPLLARLNLKGRTNAWQPKVNNKDQWLQIDLQQLTKITSIITQGATSMSTEMYVKTFSIHYTDGNSTWKPYLDVCTSMEKVFTGNINSDGQGQGAFGRVGCRSGFWPSSDEAIVVRKLSLKAGL</sequence>
<evidence type="ECO:0000256" key="11">
    <source>
        <dbReference type="ARBA" id="ARBA00023180"/>
    </source>
</evidence>
<dbReference type="Pfam" id="PF00754">
    <property type="entry name" value="F5_F8_type_C"/>
    <property type="match status" value="2"/>
</dbReference>
<evidence type="ECO:0000256" key="7">
    <source>
        <dbReference type="ARBA" id="ARBA00022737"/>
    </source>
</evidence>
<dbReference type="InterPro" id="IPR011707">
    <property type="entry name" value="Cu-oxidase-like_N"/>
</dbReference>
<keyword evidence="3" id="KW-0964">Secreted</keyword>
<dbReference type="InterPro" id="IPR000421">
    <property type="entry name" value="FA58C"/>
</dbReference>
<feature type="disulfide bond" evidence="12">
    <location>
        <begin position="251"/>
        <end position="332"/>
    </location>
</feature>
<dbReference type="Gene3D" id="2.60.40.420">
    <property type="entry name" value="Cupredoxins - blue copper proteins"/>
    <property type="match status" value="5"/>
</dbReference>
<keyword evidence="9" id="KW-0655">Prothrombin activator</keyword>
<evidence type="ECO:0000256" key="4">
    <source>
        <dbReference type="ARBA" id="ARBA00022656"/>
    </source>
</evidence>
<dbReference type="Gene3D" id="2.60.120.260">
    <property type="entry name" value="Galactose-binding domain-like"/>
    <property type="match status" value="2"/>
</dbReference>
<dbReference type="GO" id="GO:0016504">
    <property type="term" value="F:peptidase activator activity"/>
    <property type="evidence" value="ECO:0007669"/>
    <property type="project" value="UniProtKB-KW"/>
</dbReference>
<comment type="subcellular location">
    <subcellularLocation>
        <location evidence="1">Secreted</location>
    </subcellularLocation>
</comment>
<comment type="caution">
    <text evidence="16">The sequence shown here is derived from an EMBL/GenBank/DDBJ whole genome shotgun (WGS) entry which is preliminary data.</text>
</comment>
<dbReference type="FunFam" id="2.60.40.420:FF:000011">
    <property type="entry name" value="Coagulation factor VIII (Predicted)"/>
    <property type="match status" value="1"/>
</dbReference>
<dbReference type="GO" id="GO:0038023">
    <property type="term" value="F:signaling receptor activity"/>
    <property type="evidence" value="ECO:0007669"/>
    <property type="project" value="TreeGrafter"/>
</dbReference>
<dbReference type="GO" id="GO:0016491">
    <property type="term" value="F:oxidoreductase activity"/>
    <property type="evidence" value="ECO:0007669"/>
    <property type="project" value="InterPro"/>
</dbReference>
<protein>
    <submittedName>
        <fullName evidence="16">Coagulation factor V</fullName>
    </submittedName>
</protein>
<dbReference type="PIRSF" id="PIRSF000354">
    <property type="entry name" value="Factors_V_VIII"/>
    <property type="match status" value="1"/>
</dbReference>
<evidence type="ECO:0000256" key="3">
    <source>
        <dbReference type="ARBA" id="ARBA00022525"/>
    </source>
</evidence>
<reference evidence="16 17" key="1">
    <citation type="journal article" date="2024" name="Proc. Natl. Acad. Sci. U.S.A.">
        <title>The genetic regulatory architecture and epigenomic basis for age-related changes in rattlesnake venom.</title>
        <authorList>
            <person name="Hogan M.P."/>
            <person name="Holding M.L."/>
            <person name="Nystrom G.S."/>
            <person name="Colston T.J."/>
            <person name="Bartlett D.A."/>
            <person name="Mason A.J."/>
            <person name="Ellsworth S.A."/>
            <person name="Rautsaw R.M."/>
            <person name="Lawrence K.C."/>
            <person name="Strickland J.L."/>
            <person name="He B."/>
            <person name="Fraser P."/>
            <person name="Margres M.J."/>
            <person name="Gilbert D.M."/>
            <person name="Gibbs H.L."/>
            <person name="Parkinson C.L."/>
            <person name="Rokyta D.R."/>
        </authorList>
    </citation>
    <scope>NUCLEOTIDE SEQUENCE [LARGE SCALE GENOMIC DNA]</scope>
    <source>
        <strain evidence="16">DRR0105</strain>
    </source>
</reference>
<evidence type="ECO:0000256" key="14">
    <source>
        <dbReference type="SAM" id="SignalP"/>
    </source>
</evidence>
<dbReference type="GO" id="GO:0005886">
    <property type="term" value="C:plasma membrane"/>
    <property type="evidence" value="ECO:0007669"/>
    <property type="project" value="TreeGrafter"/>
</dbReference>
<feature type="disulfide bond" evidence="12">
    <location>
        <begin position="170"/>
        <end position="196"/>
    </location>
</feature>
<dbReference type="PROSITE" id="PS01285">
    <property type="entry name" value="FA58C_1"/>
    <property type="match status" value="2"/>
</dbReference>
<dbReference type="PROSITE" id="PS00079">
    <property type="entry name" value="MULTICOPPER_OXIDASE1"/>
    <property type="match status" value="1"/>
</dbReference>
<dbReference type="GO" id="GO:0044469">
    <property type="term" value="P:venom-mediated blood coagulation"/>
    <property type="evidence" value="ECO:0007669"/>
    <property type="project" value="UniProtKB-ARBA"/>
</dbReference>
<keyword evidence="8" id="KW-0106">Calcium</keyword>
<dbReference type="FunFam" id="2.60.40.420:FF:000056">
    <property type="entry name" value="Coagulation factor V"/>
    <property type="match status" value="1"/>
</dbReference>
<evidence type="ECO:0000313" key="16">
    <source>
        <dbReference type="EMBL" id="KAK9402309.1"/>
    </source>
</evidence>
<evidence type="ECO:0000256" key="8">
    <source>
        <dbReference type="ARBA" id="ARBA00022837"/>
    </source>
</evidence>
<organism evidence="16 17">
    <name type="scientific">Crotalus adamanteus</name>
    <name type="common">Eastern diamondback rattlesnake</name>
    <dbReference type="NCBI Taxonomy" id="8729"/>
    <lineage>
        <taxon>Eukaryota</taxon>
        <taxon>Metazoa</taxon>
        <taxon>Chordata</taxon>
        <taxon>Craniata</taxon>
        <taxon>Vertebrata</taxon>
        <taxon>Euteleostomi</taxon>
        <taxon>Lepidosauria</taxon>
        <taxon>Squamata</taxon>
        <taxon>Bifurcata</taxon>
        <taxon>Unidentata</taxon>
        <taxon>Episquamata</taxon>
        <taxon>Toxicofera</taxon>
        <taxon>Serpentes</taxon>
        <taxon>Colubroidea</taxon>
        <taxon>Viperidae</taxon>
        <taxon>Crotalinae</taxon>
        <taxon>Crotalus</taxon>
    </lineage>
</organism>
<dbReference type="PROSITE" id="PS50022">
    <property type="entry name" value="FA58C_3"/>
    <property type="match status" value="2"/>
</dbReference>
<dbReference type="FunFam" id="2.60.40.420:FF:000050">
    <property type="entry name" value="coagulation factor V isoform X1"/>
    <property type="match status" value="1"/>
</dbReference>
<feature type="domain" description="F5/8 type C" evidence="15">
    <location>
        <begin position="1120"/>
        <end position="1271"/>
    </location>
</feature>
<dbReference type="SMART" id="SM00231">
    <property type="entry name" value="FA58C"/>
    <property type="match status" value="2"/>
</dbReference>
<keyword evidence="5" id="KW-0479">Metal-binding</keyword>
<feature type="compositionally biased region" description="Acidic residues" evidence="13">
    <location>
        <begin position="743"/>
        <end position="758"/>
    </location>
</feature>
<dbReference type="SUPFAM" id="SSF49785">
    <property type="entry name" value="Galactose-binding domain-like"/>
    <property type="match status" value="2"/>
</dbReference>
<keyword evidence="6 14" id="KW-0732">Signal</keyword>
<dbReference type="PANTHER" id="PTHR46806:SF10">
    <property type="entry name" value="COAGULATION FACTOR V"/>
    <property type="match status" value="1"/>
</dbReference>